<protein>
    <submittedName>
        <fullName evidence="1">Uncharacterized protein</fullName>
    </submittedName>
</protein>
<comment type="caution">
    <text evidence="1">The sequence shown here is derived from an EMBL/GenBank/DDBJ whole genome shotgun (WGS) entry which is preliminary data.</text>
</comment>
<evidence type="ECO:0000313" key="2">
    <source>
        <dbReference type="Proteomes" id="UP000265520"/>
    </source>
</evidence>
<keyword evidence="2" id="KW-1185">Reference proteome</keyword>
<name>A0A392SJ30_9FABA</name>
<sequence>MPPQARRP</sequence>
<dbReference type="Proteomes" id="UP000265520">
    <property type="component" value="Unassembled WGS sequence"/>
</dbReference>
<accession>A0A392SJ30</accession>
<dbReference type="EMBL" id="LXQA010545783">
    <property type="protein sequence ID" value="MCI58414.1"/>
    <property type="molecule type" value="Genomic_DNA"/>
</dbReference>
<evidence type="ECO:0000313" key="1">
    <source>
        <dbReference type="EMBL" id="MCI48908.1"/>
    </source>
</evidence>
<dbReference type="EMBL" id="LXQA010393221">
    <property type="protein sequence ID" value="MCI48908.1"/>
    <property type="molecule type" value="Genomic_DNA"/>
</dbReference>
<reference evidence="1 2" key="1">
    <citation type="journal article" date="2018" name="Front. Plant Sci.">
        <title>Red Clover (Trifolium pratense) and Zigzag Clover (T. medium) - A Picture of Genomic Similarities and Differences.</title>
        <authorList>
            <person name="Dluhosova J."/>
            <person name="Istvanek J."/>
            <person name="Nedelnik J."/>
            <person name="Repkova J."/>
        </authorList>
    </citation>
    <scope>NUCLEOTIDE SEQUENCE [LARGE SCALE GENOMIC DNA]</scope>
    <source>
        <strain evidence="1">10/8</strain>
        <strain evidence="2">cv. 10/8</strain>
        <tissue evidence="1">Leaf</tissue>
    </source>
</reference>
<feature type="non-terminal residue" evidence="1">
    <location>
        <position position="8"/>
    </location>
</feature>
<organism evidence="1 2">
    <name type="scientific">Trifolium medium</name>
    <dbReference type="NCBI Taxonomy" id="97028"/>
    <lineage>
        <taxon>Eukaryota</taxon>
        <taxon>Viridiplantae</taxon>
        <taxon>Streptophyta</taxon>
        <taxon>Embryophyta</taxon>
        <taxon>Tracheophyta</taxon>
        <taxon>Spermatophyta</taxon>
        <taxon>Magnoliopsida</taxon>
        <taxon>eudicotyledons</taxon>
        <taxon>Gunneridae</taxon>
        <taxon>Pentapetalae</taxon>
        <taxon>rosids</taxon>
        <taxon>fabids</taxon>
        <taxon>Fabales</taxon>
        <taxon>Fabaceae</taxon>
        <taxon>Papilionoideae</taxon>
        <taxon>50 kb inversion clade</taxon>
        <taxon>NPAAA clade</taxon>
        <taxon>Hologalegina</taxon>
        <taxon>IRL clade</taxon>
        <taxon>Trifolieae</taxon>
        <taxon>Trifolium</taxon>
    </lineage>
</organism>
<proteinExistence type="predicted"/>